<reference evidence="4 5" key="1">
    <citation type="submission" date="2019-07" db="EMBL/GenBank/DDBJ databases">
        <title>Whole genome shotgun sequence of Chryseobacterium hagamense NBRC 105253.</title>
        <authorList>
            <person name="Hosoyama A."/>
            <person name="Uohara A."/>
            <person name="Ohji S."/>
            <person name="Ichikawa N."/>
        </authorList>
    </citation>
    <scope>NUCLEOTIDE SEQUENCE [LARGE SCALE GENOMIC DNA]</scope>
    <source>
        <strain evidence="4 5">NBRC 105253</strain>
    </source>
</reference>
<dbReference type="PANTHER" id="PTHR34580">
    <property type="match status" value="1"/>
</dbReference>
<accession>A0A511YQQ7</accession>
<evidence type="ECO:0000259" key="2">
    <source>
        <dbReference type="Pfam" id="PF13280"/>
    </source>
</evidence>
<evidence type="ECO:0000259" key="3">
    <source>
        <dbReference type="Pfam" id="PF25583"/>
    </source>
</evidence>
<sequence length="414" mass="47731">MRFGGTSPVITPRVRDVQGPTGGRGLRRGACAAPETGTKWSLKQPGPESAGIGQAPGHARILKSKNMSSNKNALIRYKTLDKCLKNKYRKYTLEDLIDECSEALFEFEGKESFVSRRTVQLDLQNMRSEKFGYEAPIEVYDRKYYRYSDPDYSIHNISVNESDLKAMNNAVQILKQFKDFSMFKEMNGVIQKLEDSIHSTSQKSIIHLDKNEKLKGLEYIDVLYEAILNKKALNVIYKSFKAKEPDSYIVHPQLLKEYNNRWFLICWCKNKMYNLALDRIEEIAVEEKTAYIDKDFDSDRYFGEVIGVTVSETQRPQNVIFKITAKHAPYVKTKPFHHSQEILKEDETGTTFKICVQLNFELERMILGMGELITVIKPEKLKNRIQRSLKEAYENYSETSGQDGSEIVLHDPIK</sequence>
<feature type="domain" description="WCX" evidence="3">
    <location>
        <begin position="317"/>
        <end position="392"/>
    </location>
</feature>
<protein>
    <submittedName>
        <fullName evidence="4">WYL domain-containing protein</fullName>
    </submittedName>
</protein>
<keyword evidence="5" id="KW-1185">Reference proteome</keyword>
<dbReference type="PROSITE" id="PS52050">
    <property type="entry name" value="WYL"/>
    <property type="match status" value="1"/>
</dbReference>
<feature type="region of interest" description="Disordered" evidence="1">
    <location>
        <begin position="394"/>
        <end position="414"/>
    </location>
</feature>
<dbReference type="Pfam" id="PF25583">
    <property type="entry name" value="WCX"/>
    <property type="match status" value="1"/>
</dbReference>
<evidence type="ECO:0000313" key="5">
    <source>
        <dbReference type="Proteomes" id="UP000321863"/>
    </source>
</evidence>
<feature type="region of interest" description="Disordered" evidence="1">
    <location>
        <begin position="1"/>
        <end position="55"/>
    </location>
</feature>
<gene>
    <name evidence="4" type="ORF">CHA01nite_32700</name>
</gene>
<name>A0A511YQQ7_9FLAO</name>
<dbReference type="InterPro" id="IPR026881">
    <property type="entry name" value="WYL_dom"/>
</dbReference>
<dbReference type="Proteomes" id="UP000321863">
    <property type="component" value="Unassembled WGS sequence"/>
</dbReference>
<dbReference type="InterPro" id="IPR057727">
    <property type="entry name" value="WCX_dom"/>
</dbReference>
<organism evidence="4 5">
    <name type="scientific">Chryseobacterium hagamense</name>
    <dbReference type="NCBI Taxonomy" id="395935"/>
    <lineage>
        <taxon>Bacteria</taxon>
        <taxon>Pseudomonadati</taxon>
        <taxon>Bacteroidota</taxon>
        <taxon>Flavobacteriia</taxon>
        <taxon>Flavobacteriales</taxon>
        <taxon>Weeksellaceae</taxon>
        <taxon>Chryseobacterium group</taxon>
        <taxon>Chryseobacterium</taxon>
    </lineage>
</organism>
<dbReference type="Pfam" id="PF13280">
    <property type="entry name" value="WYL"/>
    <property type="match status" value="1"/>
</dbReference>
<feature type="domain" description="WYL" evidence="2">
    <location>
        <begin position="218"/>
        <end position="284"/>
    </location>
</feature>
<dbReference type="AlphaFoldDB" id="A0A511YQQ7"/>
<comment type="caution">
    <text evidence="4">The sequence shown here is derived from an EMBL/GenBank/DDBJ whole genome shotgun (WGS) entry which is preliminary data.</text>
</comment>
<proteinExistence type="predicted"/>
<evidence type="ECO:0000313" key="4">
    <source>
        <dbReference type="EMBL" id="GEN77530.1"/>
    </source>
</evidence>
<evidence type="ECO:0000256" key="1">
    <source>
        <dbReference type="SAM" id="MobiDB-lite"/>
    </source>
</evidence>
<dbReference type="EMBL" id="BJYJ01000025">
    <property type="protein sequence ID" value="GEN77530.1"/>
    <property type="molecule type" value="Genomic_DNA"/>
</dbReference>
<dbReference type="InterPro" id="IPR051534">
    <property type="entry name" value="CBASS_pafABC_assoc_protein"/>
</dbReference>
<dbReference type="PANTHER" id="PTHR34580:SF9">
    <property type="entry name" value="SLL5097 PROTEIN"/>
    <property type="match status" value="1"/>
</dbReference>